<evidence type="ECO:0000313" key="8">
    <source>
        <dbReference type="Proteomes" id="UP001597101"/>
    </source>
</evidence>
<evidence type="ECO:0000256" key="3">
    <source>
        <dbReference type="ARBA" id="ARBA00022840"/>
    </source>
</evidence>
<organism evidence="7 8">
    <name type="scientific">Pseudahrensia aquimaris</name>
    <dbReference type="NCBI Taxonomy" id="744461"/>
    <lineage>
        <taxon>Bacteria</taxon>
        <taxon>Pseudomonadati</taxon>
        <taxon>Pseudomonadota</taxon>
        <taxon>Alphaproteobacteria</taxon>
        <taxon>Hyphomicrobiales</taxon>
        <taxon>Ahrensiaceae</taxon>
        <taxon>Pseudahrensia</taxon>
    </lineage>
</organism>
<keyword evidence="2 5" id="KW-0547">Nucleotide-binding</keyword>
<dbReference type="PANTHER" id="PTHR10695:SF46">
    <property type="entry name" value="BIFUNCTIONAL COENZYME A SYNTHASE-RELATED"/>
    <property type="match status" value="1"/>
</dbReference>
<dbReference type="SUPFAM" id="SSF52540">
    <property type="entry name" value="P-loop containing nucleoside triphosphate hydrolases"/>
    <property type="match status" value="1"/>
</dbReference>
<comment type="caution">
    <text evidence="7">The sequence shown here is derived from an EMBL/GenBank/DDBJ whole genome shotgun (WGS) entry which is preliminary data.</text>
</comment>
<feature type="binding site" evidence="5">
    <location>
        <begin position="13"/>
        <end position="18"/>
    </location>
    <ligand>
        <name>ATP</name>
        <dbReference type="ChEBI" id="CHEBI:30616"/>
    </ligand>
</feature>
<comment type="function">
    <text evidence="5">Catalyzes the phosphorylation of the 3'-hydroxyl group of dephosphocoenzyme A to form coenzyme A.</text>
</comment>
<sequence>MQPLLLGLTGSIGMGKSTTAQMFRDAGVPVFDSDATVHALYEGEAVPLIEEAFPGTTKNGTVDRALLSSHVIGKEDAMKKLEAIVHPLVHREEMAFRERIGQEGHAIAIMDAPLLFERNNADKVDAIIVVSAPPEVQRERVLTRPGMNEEKFEAILARQVPDVEKRARADHIIDSSLGLDAAREAVAQLLHIYTPLEIDDHA</sequence>
<evidence type="ECO:0000256" key="2">
    <source>
        <dbReference type="ARBA" id="ARBA00022741"/>
    </source>
</evidence>
<dbReference type="NCBIfam" id="TIGR00152">
    <property type="entry name" value="dephospho-CoA kinase"/>
    <property type="match status" value="1"/>
</dbReference>
<dbReference type="EMBL" id="JBHTJV010000009">
    <property type="protein sequence ID" value="MFD0916737.1"/>
    <property type="molecule type" value="Genomic_DNA"/>
</dbReference>
<dbReference type="Pfam" id="PF01121">
    <property type="entry name" value="CoaE"/>
    <property type="match status" value="1"/>
</dbReference>
<comment type="similarity">
    <text evidence="1 5">Belongs to the CoaE family.</text>
</comment>
<dbReference type="HAMAP" id="MF_00376">
    <property type="entry name" value="Dephospho_CoA_kinase"/>
    <property type="match status" value="1"/>
</dbReference>
<dbReference type="InterPro" id="IPR001977">
    <property type="entry name" value="Depp_CoAkinase"/>
</dbReference>
<dbReference type="CDD" id="cd02022">
    <property type="entry name" value="DPCK"/>
    <property type="match status" value="1"/>
</dbReference>
<dbReference type="Gene3D" id="3.40.50.300">
    <property type="entry name" value="P-loop containing nucleotide triphosphate hydrolases"/>
    <property type="match status" value="1"/>
</dbReference>
<evidence type="ECO:0000313" key="7">
    <source>
        <dbReference type="EMBL" id="MFD0916737.1"/>
    </source>
</evidence>
<accession>A0ABW3FKQ7</accession>
<evidence type="ECO:0000256" key="5">
    <source>
        <dbReference type="HAMAP-Rule" id="MF_00376"/>
    </source>
</evidence>
<dbReference type="EC" id="2.7.1.24" evidence="5 6"/>
<comment type="catalytic activity">
    <reaction evidence="5">
        <text>3'-dephospho-CoA + ATP = ADP + CoA + H(+)</text>
        <dbReference type="Rhea" id="RHEA:18245"/>
        <dbReference type="ChEBI" id="CHEBI:15378"/>
        <dbReference type="ChEBI" id="CHEBI:30616"/>
        <dbReference type="ChEBI" id="CHEBI:57287"/>
        <dbReference type="ChEBI" id="CHEBI:57328"/>
        <dbReference type="ChEBI" id="CHEBI:456216"/>
        <dbReference type="EC" id="2.7.1.24"/>
    </reaction>
</comment>
<keyword evidence="8" id="KW-1185">Reference proteome</keyword>
<dbReference type="RefSeq" id="WP_377212945.1">
    <property type="nucleotide sequence ID" value="NZ_JBHTJV010000009.1"/>
</dbReference>
<reference evidence="8" key="1">
    <citation type="journal article" date="2019" name="Int. J. Syst. Evol. Microbiol.">
        <title>The Global Catalogue of Microorganisms (GCM) 10K type strain sequencing project: providing services to taxonomists for standard genome sequencing and annotation.</title>
        <authorList>
            <consortium name="The Broad Institute Genomics Platform"/>
            <consortium name="The Broad Institute Genome Sequencing Center for Infectious Disease"/>
            <person name="Wu L."/>
            <person name="Ma J."/>
        </authorList>
    </citation>
    <scope>NUCLEOTIDE SEQUENCE [LARGE SCALE GENOMIC DNA]</scope>
    <source>
        <strain evidence="8">CCUG 60023</strain>
    </source>
</reference>
<dbReference type="PROSITE" id="PS51219">
    <property type="entry name" value="DPCK"/>
    <property type="match status" value="1"/>
</dbReference>
<evidence type="ECO:0000256" key="4">
    <source>
        <dbReference type="ARBA" id="ARBA00022993"/>
    </source>
</evidence>
<keyword evidence="5" id="KW-0963">Cytoplasm</keyword>
<comment type="subcellular location">
    <subcellularLocation>
        <location evidence="5">Cytoplasm</location>
    </subcellularLocation>
</comment>
<keyword evidence="3 5" id="KW-0067">ATP-binding</keyword>
<dbReference type="InterPro" id="IPR027417">
    <property type="entry name" value="P-loop_NTPase"/>
</dbReference>
<comment type="pathway">
    <text evidence="5">Cofactor biosynthesis; coenzyme A biosynthesis; CoA from (R)-pantothenate: step 5/5.</text>
</comment>
<keyword evidence="4 5" id="KW-0173">Coenzyme A biosynthesis</keyword>
<keyword evidence="5 7" id="KW-0808">Transferase</keyword>
<dbReference type="GO" id="GO:0004140">
    <property type="term" value="F:dephospho-CoA kinase activity"/>
    <property type="evidence" value="ECO:0007669"/>
    <property type="project" value="UniProtKB-EC"/>
</dbReference>
<keyword evidence="5 7" id="KW-0418">Kinase</keyword>
<name>A0ABW3FKQ7_9HYPH</name>
<evidence type="ECO:0000256" key="6">
    <source>
        <dbReference type="NCBIfam" id="TIGR00152"/>
    </source>
</evidence>
<dbReference type="PANTHER" id="PTHR10695">
    <property type="entry name" value="DEPHOSPHO-COA KINASE-RELATED"/>
    <property type="match status" value="1"/>
</dbReference>
<evidence type="ECO:0000256" key="1">
    <source>
        <dbReference type="ARBA" id="ARBA00009018"/>
    </source>
</evidence>
<gene>
    <name evidence="5 7" type="primary">coaE</name>
    <name evidence="7" type="ORF">ACFQ14_09990</name>
</gene>
<protein>
    <recommendedName>
        <fullName evidence="5 6">Dephospho-CoA kinase</fullName>
        <ecNumber evidence="5 6">2.7.1.24</ecNumber>
    </recommendedName>
    <alternativeName>
        <fullName evidence="5">Dephosphocoenzyme A kinase</fullName>
    </alternativeName>
</protein>
<dbReference type="Proteomes" id="UP001597101">
    <property type="component" value="Unassembled WGS sequence"/>
</dbReference>
<proteinExistence type="inferred from homology"/>